<evidence type="ECO:0000313" key="1">
    <source>
        <dbReference type="EMBL" id="KAL0122632.1"/>
    </source>
</evidence>
<name>A0AAW2G7X7_9HYME</name>
<accession>A0AAW2G7X7</accession>
<organism evidence="1 2">
    <name type="scientific">Cardiocondyla obscurior</name>
    <dbReference type="NCBI Taxonomy" id="286306"/>
    <lineage>
        <taxon>Eukaryota</taxon>
        <taxon>Metazoa</taxon>
        <taxon>Ecdysozoa</taxon>
        <taxon>Arthropoda</taxon>
        <taxon>Hexapoda</taxon>
        <taxon>Insecta</taxon>
        <taxon>Pterygota</taxon>
        <taxon>Neoptera</taxon>
        <taxon>Endopterygota</taxon>
        <taxon>Hymenoptera</taxon>
        <taxon>Apocrita</taxon>
        <taxon>Aculeata</taxon>
        <taxon>Formicoidea</taxon>
        <taxon>Formicidae</taxon>
        <taxon>Myrmicinae</taxon>
        <taxon>Cardiocondyla</taxon>
    </lineage>
</organism>
<dbReference type="AlphaFoldDB" id="A0AAW2G7X7"/>
<proteinExistence type="predicted"/>
<comment type="caution">
    <text evidence="1">The sequence shown here is derived from an EMBL/GenBank/DDBJ whole genome shotgun (WGS) entry which is preliminary data.</text>
</comment>
<dbReference type="EMBL" id="JADYXP020000006">
    <property type="protein sequence ID" value="KAL0122632.1"/>
    <property type="molecule type" value="Genomic_DNA"/>
</dbReference>
<dbReference type="Proteomes" id="UP001430953">
    <property type="component" value="Unassembled WGS sequence"/>
</dbReference>
<evidence type="ECO:0000313" key="2">
    <source>
        <dbReference type="Proteomes" id="UP001430953"/>
    </source>
</evidence>
<keyword evidence="2" id="KW-1185">Reference proteome</keyword>
<reference evidence="1 2" key="1">
    <citation type="submission" date="2023-03" db="EMBL/GenBank/DDBJ databases">
        <title>High recombination rates correlate with genetic variation in Cardiocondyla obscurior ants.</title>
        <authorList>
            <person name="Errbii M."/>
        </authorList>
    </citation>
    <scope>NUCLEOTIDE SEQUENCE [LARGE SCALE GENOMIC DNA]</scope>
    <source>
        <strain evidence="1">Alpha-2009</strain>
        <tissue evidence="1">Whole body</tissue>
    </source>
</reference>
<gene>
    <name evidence="1" type="ORF">PUN28_007385</name>
</gene>
<sequence>MRNENIFELIYIIFGTCSNKRTQGRSSARGTFRIAYRLIHLDARIKINALHRGKYVGTRSRTTWKTRGSNQSYEYLVRLSSDNVSDSESDNDRDCDCDYIKKKQSSSPDLHGAGLFIPPRCLSYFLFAAKCYISRCISNSNVCSRSHPSASLYDVLFLTIRLRVSCCELSGIKKNLSRNQLIYNTSKLK</sequence>
<protein>
    <submittedName>
        <fullName evidence="1">Uncharacterized protein</fullName>
    </submittedName>
</protein>